<sequence>MNMFFLECTQLEDPRLEWRAIQEAMLRDYLHTAQDVLEVSTSVSFSCDYTIRDNLKSHLGPRARMVKRETERNTVFLLSHTLSAHVLQMRKVEFILSVPAFTWRERLENYSGIMTLGTPDLDSNPDLPVIERPVSRCQCRGVGRPSLRLLTPSQMSKAKKEIYDVKQQRLCLAQEEYNHLHTALATLNTSRTSLCSSSSSVSTKYDPDLLKADVALAKNRVGRLKSELEQIRTEMHCTQRGVDTLAS</sequence>
<dbReference type="AlphaFoldDB" id="A0A7R9PF76"/>
<reference evidence="1" key="1">
    <citation type="submission" date="2020-11" db="EMBL/GenBank/DDBJ databases">
        <authorList>
            <person name="Tran Van P."/>
        </authorList>
    </citation>
    <scope>NUCLEOTIDE SEQUENCE</scope>
</reference>
<proteinExistence type="predicted"/>
<dbReference type="EMBL" id="OE202723">
    <property type="protein sequence ID" value="CAD7580647.1"/>
    <property type="molecule type" value="Genomic_DNA"/>
</dbReference>
<accession>A0A7R9PF76</accession>
<name>A0A7R9PF76_TIMCA</name>
<protein>
    <submittedName>
        <fullName evidence="1">(California timema) hypothetical protein</fullName>
    </submittedName>
</protein>
<organism evidence="1">
    <name type="scientific">Timema californicum</name>
    <name type="common">California timema</name>
    <name type="synonym">Walking stick</name>
    <dbReference type="NCBI Taxonomy" id="61474"/>
    <lineage>
        <taxon>Eukaryota</taxon>
        <taxon>Metazoa</taxon>
        <taxon>Ecdysozoa</taxon>
        <taxon>Arthropoda</taxon>
        <taxon>Hexapoda</taxon>
        <taxon>Insecta</taxon>
        <taxon>Pterygota</taxon>
        <taxon>Neoptera</taxon>
        <taxon>Polyneoptera</taxon>
        <taxon>Phasmatodea</taxon>
        <taxon>Timematodea</taxon>
        <taxon>Timematoidea</taxon>
        <taxon>Timematidae</taxon>
        <taxon>Timema</taxon>
    </lineage>
</organism>
<gene>
    <name evidence="1" type="ORF">TCMB3V08_LOCUS13180</name>
</gene>
<evidence type="ECO:0000313" key="1">
    <source>
        <dbReference type="EMBL" id="CAD7580647.1"/>
    </source>
</evidence>